<feature type="compositionally biased region" description="Pro residues" evidence="2">
    <location>
        <begin position="169"/>
        <end position="180"/>
    </location>
</feature>
<feature type="compositionally biased region" description="Polar residues" evidence="2">
    <location>
        <begin position="80"/>
        <end position="92"/>
    </location>
</feature>
<feature type="region of interest" description="Disordered" evidence="2">
    <location>
        <begin position="154"/>
        <end position="186"/>
    </location>
</feature>
<gene>
    <name evidence="3" type="ORF">BCR33DRAFT_380291</name>
</gene>
<feature type="compositionally biased region" description="Pro residues" evidence="2">
    <location>
        <begin position="22"/>
        <end position="39"/>
    </location>
</feature>
<evidence type="ECO:0000256" key="2">
    <source>
        <dbReference type="SAM" id="MobiDB-lite"/>
    </source>
</evidence>
<comment type="caution">
    <text evidence="3">The sequence shown here is derived from an EMBL/GenBank/DDBJ whole genome shotgun (WGS) entry which is preliminary data.</text>
</comment>
<organism evidence="3 4">
    <name type="scientific">Rhizoclosmatium globosum</name>
    <dbReference type="NCBI Taxonomy" id="329046"/>
    <lineage>
        <taxon>Eukaryota</taxon>
        <taxon>Fungi</taxon>
        <taxon>Fungi incertae sedis</taxon>
        <taxon>Chytridiomycota</taxon>
        <taxon>Chytridiomycota incertae sedis</taxon>
        <taxon>Chytridiomycetes</taxon>
        <taxon>Chytridiales</taxon>
        <taxon>Chytriomycetaceae</taxon>
        <taxon>Rhizoclosmatium</taxon>
    </lineage>
</organism>
<accession>A0A1Y2BYZ3</accession>
<feature type="coiled-coil region" evidence="1">
    <location>
        <begin position="438"/>
        <end position="469"/>
    </location>
</feature>
<evidence type="ECO:0000313" key="4">
    <source>
        <dbReference type="Proteomes" id="UP000193642"/>
    </source>
</evidence>
<feature type="region of interest" description="Disordered" evidence="2">
    <location>
        <begin position="1"/>
        <end position="46"/>
    </location>
</feature>
<reference evidence="3 4" key="1">
    <citation type="submission" date="2016-07" db="EMBL/GenBank/DDBJ databases">
        <title>Pervasive Adenine N6-methylation of Active Genes in Fungi.</title>
        <authorList>
            <consortium name="DOE Joint Genome Institute"/>
            <person name="Mondo S.J."/>
            <person name="Dannebaum R.O."/>
            <person name="Kuo R.C."/>
            <person name="Labutti K."/>
            <person name="Haridas S."/>
            <person name="Kuo A."/>
            <person name="Salamov A."/>
            <person name="Ahrendt S.R."/>
            <person name="Lipzen A."/>
            <person name="Sullivan W."/>
            <person name="Andreopoulos W.B."/>
            <person name="Clum A."/>
            <person name="Lindquist E."/>
            <person name="Daum C."/>
            <person name="Ramamoorthy G.K."/>
            <person name="Gryganskyi A."/>
            <person name="Culley D."/>
            <person name="Magnuson J.K."/>
            <person name="James T.Y."/>
            <person name="O'Malley M.A."/>
            <person name="Stajich J.E."/>
            <person name="Spatafora J.W."/>
            <person name="Visel A."/>
            <person name="Grigoriev I.V."/>
        </authorList>
    </citation>
    <scope>NUCLEOTIDE SEQUENCE [LARGE SCALE GENOMIC DNA]</scope>
    <source>
        <strain evidence="3 4">JEL800</strain>
    </source>
</reference>
<sequence length="477" mass="52414">MKDKLIAPPAGGCENAIADSPESPPLEPSDSPDSPPPMSLDPCLTPGDEEEVFIDIEAVDDQESVVIDVEAISTATVSPQFKTAPQTPQSATVAPPSAPQFQPAQVLPEIPPTQPANAQPETTTLLFHQIQTLHTLKTHLSTLYITPPTCQKYLPDPTPPNLLNNQRPVPHPSQKPPPPQQDMSSRYCSQTCGLSISAYALKTAIHNKKIPKRTYTDPRLRVLRDRGDLVSLETFDALDAEKLRTLGGEKDGVKTRVQVWERVLKGIDACVFRKKVVEGCLFVEEGGLEEKENVEGAVDEKRKAKGKKGKKKRRVTVSAGGGGGEDVGEDVAVDDVGAFVRKPVCGFDSRIVDVWLKAGDAGVFIEGDLVPEQDFVEESEDEDAGDEWEDLRDLDGLDLEGLSTATSWEDVKVALLPTMCAIPSDECKQHASWERLKVEEAEFHIETLMEKMKEIVEEEGQIVERMKKRRILMTLSL</sequence>
<evidence type="ECO:0000313" key="3">
    <source>
        <dbReference type="EMBL" id="ORY39992.1"/>
    </source>
</evidence>
<dbReference type="Proteomes" id="UP000193642">
    <property type="component" value="Unassembled WGS sequence"/>
</dbReference>
<feature type="region of interest" description="Disordered" evidence="2">
    <location>
        <begin position="80"/>
        <end position="100"/>
    </location>
</feature>
<name>A0A1Y2BYZ3_9FUNG</name>
<evidence type="ECO:0000256" key="1">
    <source>
        <dbReference type="SAM" id="Coils"/>
    </source>
</evidence>
<keyword evidence="1" id="KW-0175">Coiled coil</keyword>
<dbReference type="AlphaFoldDB" id="A0A1Y2BYZ3"/>
<protein>
    <submittedName>
        <fullName evidence="3">Uncharacterized protein</fullName>
    </submittedName>
</protein>
<proteinExistence type="predicted"/>
<dbReference type="EMBL" id="MCGO01000037">
    <property type="protein sequence ID" value="ORY39992.1"/>
    <property type="molecule type" value="Genomic_DNA"/>
</dbReference>
<keyword evidence="4" id="KW-1185">Reference proteome</keyword>